<dbReference type="EMBL" id="JAJSOW010000107">
    <property type="protein sequence ID" value="KAI9156887.1"/>
    <property type="molecule type" value="Genomic_DNA"/>
</dbReference>
<evidence type="ECO:0000313" key="2">
    <source>
        <dbReference type="Proteomes" id="UP001064489"/>
    </source>
</evidence>
<gene>
    <name evidence="1" type="ORF">LWI28_013637</name>
</gene>
<proteinExistence type="predicted"/>
<reference evidence="1" key="1">
    <citation type="journal article" date="2022" name="Plant J.">
        <title>Strategies of tolerance reflected in two North American maple genomes.</title>
        <authorList>
            <person name="McEvoy S.L."/>
            <person name="Sezen U.U."/>
            <person name="Trouern-Trend A."/>
            <person name="McMahon S.M."/>
            <person name="Schaberg P.G."/>
            <person name="Yang J."/>
            <person name="Wegrzyn J.L."/>
            <person name="Swenson N.G."/>
        </authorList>
    </citation>
    <scope>NUCLEOTIDE SEQUENCE</scope>
    <source>
        <strain evidence="1">91603</strain>
    </source>
</reference>
<accession>A0AAD5NH87</accession>
<reference evidence="1" key="2">
    <citation type="submission" date="2023-02" db="EMBL/GenBank/DDBJ databases">
        <authorList>
            <person name="Swenson N.G."/>
            <person name="Wegrzyn J.L."/>
            <person name="Mcevoy S.L."/>
        </authorList>
    </citation>
    <scope>NUCLEOTIDE SEQUENCE</scope>
    <source>
        <strain evidence="1">91603</strain>
        <tissue evidence="1">Leaf</tissue>
    </source>
</reference>
<protein>
    <submittedName>
        <fullName evidence="1">Uncharacterized protein</fullName>
    </submittedName>
</protein>
<dbReference type="AlphaFoldDB" id="A0AAD5NH87"/>
<dbReference type="Proteomes" id="UP001064489">
    <property type="component" value="Chromosome 12"/>
</dbReference>
<keyword evidence="2" id="KW-1185">Reference proteome</keyword>
<organism evidence="1 2">
    <name type="scientific">Acer negundo</name>
    <name type="common">Box elder</name>
    <dbReference type="NCBI Taxonomy" id="4023"/>
    <lineage>
        <taxon>Eukaryota</taxon>
        <taxon>Viridiplantae</taxon>
        <taxon>Streptophyta</taxon>
        <taxon>Embryophyta</taxon>
        <taxon>Tracheophyta</taxon>
        <taxon>Spermatophyta</taxon>
        <taxon>Magnoliopsida</taxon>
        <taxon>eudicotyledons</taxon>
        <taxon>Gunneridae</taxon>
        <taxon>Pentapetalae</taxon>
        <taxon>rosids</taxon>
        <taxon>malvids</taxon>
        <taxon>Sapindales</taxon>
        <taxon>Sapindaceae</taxon>
        <taxon>Hippocastanoideae</taxon>
        <taxon>Acereae</taxon>
        <taxon>Acer</taxon>
    </lineage>
</organism>
<sequence length="105" mass="11416">MLINWLRLDFSVNFKSGLGIFVIKLNGAVPSGLDIGLAFQENSLCILKGKIAMEVGSQHRNSSGQGLVLDTFYSVKLVSNCPQIGIRVCIPFKEGYALAKNLDTL</sequence>
<name>A0AAD5NH87_ACENE</name>
<evidence type="ECO:0000313" key="1">
    <source>
        <dbReference type="EMBL" id="KAI9156887.1"/>
    </source>
</evidence>
<comment type="caution">
    <text evidence="1">The sequence shown here is derived from an EMBL/GenBank/DDBJ whole genome shotgun (WGS) entry which is preliminary data.</text>
</comment>